<gene>
    <name evidence="8" type="ORF">BO87DRAFT_423064</name>
</gene>
<feature type="domain" description="Rhodopsin" evidence="7">
    <location>
        <begin position="126"/>
        <end position="258"/>
    </location>
</feature>
<keyword evidence="9" id="KW-1185">Reference proteome</keyword>
<accession>A0A318YTW5</accession>
<evidence type="ECO:0000256" key="4">
    <source>
        <dbReference type="ARBA" id="ARBA00023136"/>
    </source>
</evidence>
<dbReference type="GO" id="GO:0016020">
    <property type="term" value="C:membrane"/>
    <property type="evidence" value="ECO:0007669"/>
    <property type="project" value="UniProtKB-SubCell"/>
</dbReference>
<dbReference type="Proteomes" id="UP000247647">
    <property type="component" value="Unassembled WGS sequence"/>
</dbReference>
<evidence type="ECO:0000313" key="8">
    <source>
        <dbReference type="EMBL" id="PYH37447.1"/>
    </source>
</evidence>
<name>A0A318YTW5_ASPNB</name>
<feature type="transmembrane region" description="Helical" evidence="6">
    <location>
        <begin position="166"/>
        <end position="185"/>
    </location>
</feature>
<feature type="transmembrane region" description="Helical" evidence="6">
    <location>
        <begin position="126"/>
        <end position="146"/>
    </location>
</feature>
<dbReference type="AlphaFoldDB" id="A0A318YTW5"/>
<feature type="transmembrane region" description="Helical" evidence="6">
    <location>
        <begin position="26"/>
        <end position="45"/>
    </location>
</feature>
<proteinExistence type="inferred from homology"/>
<evidence type="ECO:0000259" key="7">
    <source>
        <dbReference type="Pfam" id="PF20684"/>
    </source>
</evidence>
<reference evidence="8" key="1">
    <citation type="submission" date="2016-12" db="EMBL/GenBank/DDBJ databases">
        <title>The genomes of Aspergillus section Nigri reveals drivers in fungal speciation.</title>
        <authorList>
            <consortium name="DOE Joint Genome Institute"/>
            <person name="Vesth T.C."/>
            <person name="Nybo J."/>
            <person name="Theobald S."/>
            <person name="Brandl J."/>
            <person name="Frisvad J.C."/>
            <person name="Nielsen K.F."/>
            <person name="Lyhne E.K."/>
            <person name="Kogle M.E."/>
            <person name="Kuo A."/>
            <person name="Riley R."/>
            <person name="Clum A."/>
            <person name="Nolan M."/>
            <person name="Lipzen A."/>
            <person name="Salamov A."/>
            <person name="Henrissat B."/>
            <person name="Wiebenga A."/>
            <person name="De Vries R.P."/>
            <person name="Grigoriev I.V."/>
            <person name="Mortensen U.H."/>
            <person name="Andersen M.R."/>
            <person name="Baker S.E."/>
        </authorList>
    </citation>
    <scope>NUCLEOTIDE SEQUENCE [LARGE SCALE GENOMIC DNA]</scope>
    <source>
        <strain evidence="8">CBS 115656</strain>
    </source>
</reference>
<evidence type="ECO:0000256" key="6">
    <source>
        <dbReference type="SAM" id="Phobius"/>
    </source>
</evidence>
<sequence length="340" mass="36907">MPALTPEQVAFYKAHSGDDLRPNETASLVCGLLAAIVAIGARITARRISRVQLGPEDWTIFAAMVRDLHLLRREAFEILTFLQLGEITYGVIFAKAINNGQGRHIIFIKDLVSFSKVGWPPERFEFVVMYNLAVILIAGLQCIPLSDLWTGGLSCINTEPPFTGLAIVNIFTDLAILTLPVKPVLNLHMPKAQKVQVLGIFLLGGVVCVFGIIRAVAMTRLSLVDPTWTAVGAAIWSFVEISVGIVAACLPLLGPLIRTKSTASPNWSGNDGQAPSVEYSAARPNKTNYVRQDEIPLVTLAGHDRSSLIQGGVPVLPWSSKQSTNQILVRNDIQHTVTLA</sequence>
<evidence type="ECO:0000256" key="5">
    <source>
        <dbReference type="ARBA" id="ARBA00038359"/>
    </source>
</evidence>
<keyword evidence="2 6" id="KW-0812">Transmembrane</keyword>
<keyword evidence="4 6" id="KW-0472">Membrane</keyword>
<comment type="subcellular location">
    <subcellularLocation>
        <location evidence="1">Membrane</location>
        <topology evidence="1">Multi-pass membrane protein</topology>
    </subcellularLocation>
</comment>
<evidence type="ECO:0000256" key="2">
    <source>
        <dbReference type="ARBA" id="ARBA00022692"/>
    </source>
</evidence>
<evidence type="ECO:0000256" key="1">
    <source>
        <dbReference type="ARBA" id="ARBA00004141"/>
    </source>
</evidence>
<dbReference type="PANTHER" id="PTHR33048:SF47">
    <property type="entry name" value="INTEGRAL MEMBRANE PROTEIN-RELATED"/>
    <property type="match status" value="1"/>
</dbReference>
<dbReference type="InterPro" id="IPR049326">
    <property type="entry name" value="Rhodopsin_dom_fungi"/>
</dbReference>
<dbReference type="PANTHER" id="PTHR33048">
    <property type="entry name" value="PTH11-LIKE INTEGRAL MEMBRANE PROTEIN (AFU_ORTHOLOGUE AFUA_5G11245)"/>
    <property type="match status" value="1"/>
</dbReference>
<dbReference type="InterPro" id="IPR052337">
    <property type="entry name" value="SAT4-like"/>
</dbReference>
<dbReference type="RefSeq" id="XP_025482925.1">
    <property type="nucleotide sequence ID" value="XM_025627147.1"/>
</dbReference>
<organism evidence="8 9">
    <name type="scientific">Aspergillus neoniger (strain CBS 115656)</name>
    <dbReference type="NCBI Taxonomy" id="1448310"/>
    <lineage>
        <taxon>Eukaryota</taxon>
        <taxon>Fungi</taxon>
        <taxon>Dikarya</taxon>
        <taxon>Ascomycota</taxon>
        <taxon>Pezizomycotina</taxon>
        <taxon>Eurotiomycetes</taxon>
        <taxon>Eurotiomycetidae</taxon>
        <taxon>Eurotiales</taxon>
        <taxon>Aspergillaceae</taxon>
        <taxon>Aspergillus</taxon>
        <taxon>Aspergillus subgen. Circumdati</taxon>
    </lineage>
</organism>
<evidence type="ECO:0000256" key="3">
    <source>
        <dbReference type="ARBA" id="ARBA00022989"/>
    </source>
</evidence>
<evidence type="ECO:0000313" key="9">
    <source>
        <dbReference type="Proteomes" id="UP000247647"/>
    </source>
</evidence>
<dbReference type="GeneID" id="37129603"/>
<protein>
    <recommendedName>
        <fullName evidence="7">Rhodopsin domain-containing protein</fullName>
    </recommendedName>
</protein>
<comment type="similarity">
    <text evidence="5">Belongs to the SAT4 family.</text>
</comment>
<dbReference type="EMBL" id="KZ821450">
    <property type="protein sequence ID" value="PYH37447.1"/>
    <property type="molecule type" value="Genomic_DNA"/>
</dbReference>
<dbReference type="OrthoDB" id="10017208at2759"/>
<feature type="transmembrane region" description="Helical" evidence="6">
    <location>
        <begin position="197"/>
        <end position="217"/>
    </location>
</feature>
<feature type="transmembrane region" description="Helical" evidence="6">
    <location>
        <begin position="229"/>
        <end position="253"/>
    </location>
</feature>
<keyword evidence="3 6" id="KW-1133">Transmembrane helix</keyword>
<dbReference type="Pfam" id="PF20684">
    <property type="entry name" value="Fung_rhodopsin"/>
    <property type="match status" value="1"/>
</dbReference>